<dbReference type="KEGG" id="vg:80020167"/>
<dbReference type="GeneID" id="80020167"/>
<keyword evidence="2" id="KW-1185">Reference proteome</keyword>
<reference evidence="1 2" key="1">
    <citation type="submission" date="2018-10" db="EMBL/GenBank/DDBJ databases">
        <authorList>
            <person name="Smith K."/>
            <person name="Ring A."/>
            <person name="Cross T."/>
            <person name="Beshay M."/>
            <person name="Miah F."/>
            <person name="Nowoslaski J."/>
            <person name="Mia S."/>
            <person name="Micha L."/>
            <person name="Baxter C."/>
            <person name="Ahmad Z."/>
            <person name="Sunnen C.N."/>
            <person name="Janetopoulos C."/>
            <person name="Garlena R.A."/>
            <person name="Russell D.A."/>
            <person name="Pope W.H."/>
            <person name="Jacobs-Sera D."/>
            <person name="Hatfull G.F."/>
        </authorList>
    </citation>
    <scope>NUCLEOTIDE SEQUENCE [LARGE SCALE GENOMIC DNA]</scope>
</reference>
<dbReference type="EMBL" id="MK061416">
    <property type="protein sequence ID" value="AZF88219.1"/>
    <property type="molecule type" value="Genomic_DNA"/>
</dbReference>
<protein>
    <submittedName>
        <fullName evidence="1">Uncharacterized protein</fullName>
    </submittedName>
</protein>
<organism evidence="1 2">
    <name type="scientific">Rothia phage Spartoi</name>
    <dbReference type="NCBI Taxonomy" id="2483661"/>
    <lineage>
        <taxon>Viruses</taxon>
        <taxon>Duplodnaviria</taxon>
        <taxon>Heunggongvirae</taxon>
        <taxon>Uroviricota</taxon>
        <taxon>Caudoviricetes</taxon>
        <taxon>Spartoivirus</taxon>
        <taxon>Spartoivirus spartoi</taxon>
    </lineage>
</organism>
<sequence length="129" mass="14870">MSAVEFHQDSAKAWLSHFTTDIDASEIENNKPVFDAIDAFMGEEEESSITLPESLEFDSSDYWEAVAEAHDEIMERLYTYLRKQLSPIAPDGWRPYFEAGNVNRVYTAGNPHHVQDFRVCTIPCHAWER</sequence>
<gene>
    <name evidence="1" type="primary">35</name>
    <name evidence="1" type="ORF">SEA_SPARTOI_35</name>
</gene>
<evidence type="ECO:0000313" key="1">
    <source>
        <dbReference type="EMBL" id="AZF88219.1"/>
    </source>
</evidence>
<evidence type="ECO:0000313" key="2">
    <source>
        <dbReference type="Proteomes" id="UP000325457"/>
    </source>
</evidence>
<proteinExistence type="predicted"/>
<dbReference type="Proteomes" id="UP000325457">
    <property type="component" value="Segment"/>
</dbReference>
<dbReference type="RefSeq" id="YP_010755511.1">
    <property type="nucleotide sequence ID" value="NC_073471.1"/>
</dbReference>
<name>A0A5K7NJS6_9CAUD</name>
<accession>A0A5K7NJS6</accession>